<dbReference type="PROSITE" id="PS50175">
    <property type="entry name" value="ASP_PROT_RETROV"/>
    <property type="match status" value="1"/>
</dbReference>
<evidence type="ECO:0000256" key="1">
    <source>
        <dbReference type="ARBA" id="ARBA00022737"/>
    </source>
</evidence>
<accession>A0ABV2JUL9</accession>
<dbReference type="CDD" id="cd05483">
    <property type="entry name" value="retropepsin_like_bacteria"/>
    <property type="match status" value="2"/>
</dbReference>
<evidence type="ECO:0000256" key="3">
    <source>
        <dbReference type="ARBA" id="ARBA00022803"/>
    </source>
</evidence>
<dbReference type="InterPro" id="IPR034122">
    <property type="entry name" value="Retropepsin-like_bacterial"/>
</dbReference>
<evidence type="ECO:0000256" key="2">
    <source>
        <dbReference type="ARBA" id="ARBA00022801"/>
    </source>
</evidence>
<feature type="repeat" description="TPR" evidence="4">
    <location>
        <begin position="494"/>
        <end position="527"/>
    </location>
</feature>
<sequence length="575" mass="61283">MLAGQAWADECHLASYGTLPVEMVGSRATTWVKINGTRTRFILDTGAFFNFMSNANAASLGLKLEPAPFGYRMTGIGGSTNIQQAHVKEFGILDTTFKNVDFIVGGTDAGDGLLGANLLDLADLELDLAHGKVTLFKAEHCDKTSLAYWVKDGQYNMADIEPTNNPYDRRTFFNVVINGTKVRALLDSGAVATLLSRGAAERAGIDLNASNVKAGGSSHGVGAKSLKTWTVSIDSFSVGSETIQHSQMQVIDGRIGDDTDMLLGVDFLLAHRMFIANGKKKAYFTYNGGRVFTYAQAPDDGAAHDGDHAVADNGEAPKTAGDYALLGQAHLSRGESKAAMADLDEAIRMAPDQAAYYATRAAARSADQQPDAALADLDKALSLDPRNFDALRMRAELRFTRKDVAGAASDAAAAGAVAPAGSSRARDIAALYIRLGQPAAALPILDEWIRLHGDDALLGAALNERCWARGLSNQMLDDALKDCRKAIRRDGANAAYLDSLGMVELRLAHYPESIKAYTQAVTISPRSAWAHYGLGLAKIRSGQADAGKADLVTARTLDPQIEARAAKFGLTTPEP</sequence>
<dbReference type="EMBL" id="JBEPMU010000002">
    <property type="protein sequence ID" value="MET3651985.1"/>
    <property type="molecule type" value="Genomic_DNA"/>
</dbReference>
<dbReference type="InterPro" id="IPR001995">
    <property type="entry name" value="Peptidase_A2_cat"/>
</dbReference>
<dbReference type="Pfam" id="PF13181">
    <property type="entry name" value="TPR_8"/>
    <property type="match status" value="1"/>
</dbReference>
<keyword evidence="1" id="KW-0677">Repeat</keyword>
<dbReference type="RefSeq" id="WP_354013402.1">
    <property type="nucleotide sequence ID" value="NZ_JBEPMU010000002.1"/>
</dbReference>
<dbReference type="InterPro" id="IPR050498">
    <property type="entry name" value="Ycf3"/>
</dbReference>
<dbReference type="SUPFAM" id="SSF50630">
    <property type="entry name" value="Acid proteases"/>
    <property type="match status" value="2"/>
</dbReference>
<dbReference type="Gene3D" id="1.25.40.10">
    <property type="entry name" value="Tetratricopeptide repeat domain"/>
    <property type="match status" value="2"/>
</dbReference>
<gene>
    <name evidence="6" type="ORF">ABIC75_001707</name>
</gene>
<reference evidence="6 7" key="1">
    <citation type="submission" date="2024-06" db="EMBL/GenBank/DDBJ databases">
        <title>Sorghum-associated microbial communities from plants grown in Nebraska, USA.</title>
        <authorList>
            <person name="Schachtman D."/>
        </authorList>
    </citation>
    <scope>NUCLEOTIDE SEQUENCE [LARGE SCALE GENOMIC DNA]</scope>
    <source>
        <strain evidence="6 7">1073</strain>
    </source>
</reference>
<dbReference type="GO" id="GO:0006508">
    <property type="term" value="P:proteolysis"/>
    <property type="evidence" value="ECO:0007669"/>
    <property type="project" value="UniProtKB-KW"/>
</dbReference>
<keyword evidence="7" id="KW-1185">Reference proteome</keyword>
<evidence type="ECO:0000259" key="5">
    <source>
        <dbReference type="PROSITE" id="PS50175"/>
    </source>
</evidence>
<dbReference type="PROSITE" id="PS50005">
    <property type="entry name" value="TPR"/>
    <property type="match status" value="3"/>
</dbReference>
<dbReference type="InterPro" id="IPR021109">
    <property type="entry name" value="Peptidase_aspartic_dom_sf"/>
</dbReference>
<dbReference type="InterPro" id="IPR019734">
    <property type="entry name" value="TPR_rpt"/>
</dbReference>
<proteinExistence type="predicted"/>
<keyword evidence="3 4" id="KW-0802">TPR repeat</keyword>
<feature type="repeat" description="TPR" evidence="4">
    <location>
        <begin position="354"/>
        <end position="387"/>
    </location>
</feature>
<keyword evidence="6" id="KW-0645">Protease</keyword>
<feature type="repeat" description="TPR" evidence="4">
    <location>
        <begin position="320"/>
        <end position="353"/>
    </location>
</feature>
<dbReference type="Pfam" id="PF13414">
    <property type="entry name" value="TPR_11"/>
    <property type="match status" value="1"/>
</dbReference>
<keyword evidence="2" id="KW-0378">Hydrolase</keyword>
<dbReference type="PANTHER" id="PTHR44858">
    <property type="entry name" value="TETRATRICOPEPTIDE REPEAT PROTEIN 6"/>
    <property type="match status" value="1"/>
</dbReference>
<comment type="caution">
    <text evidence="6">The sequence shown here is derived from an EMBL/GenBank/DDBJ whole genome shotgun (WGS) entry which is preliminary data.</text>
</comment>
<protein>
    <submittedName>
        <fullName evidence="6">Aspartyl protease/cytochrome c-type biogenesis protein CcmH/NrfG</fullName>
    </submittedName>
</protein>
<evidence type="ECO:0000313" key="7">
    <source>
        <dbReference type="Proteomes" id="UP001549184"/>
    </source>
</evidence>
<dbReference type="GO" id="GO:0008233">
    <property type="term" value="F:peptidase activity"/>
    <property type="evidence" value="ECO:0007669"/>
    <property type="project" value="UniProtKB-KW"/>
</dbReference>
<dbReference type="Proteomes" id="UP001549184">
    <property type="component" value="Unassembled WGS sequence"/>
</dbReference>
<dbReference type="PANTHER" id="PTHR44858:SF1">
    <property type="entry name" value="UDP-N-ACETYLGLUCOSAMINE--PEPTIDE N-ACETYLGLUCOSAMINYLTRANSFERASE SPINDLY-RELATED"/>
    <property type="match status" value="1"/>
</dbReference>
<organism evidence="6 7">
    <name type="scientific">Dyella japonica</name>
    <dbReference type="NCBI Taxonomy" id="231455"/>
    <lineage>
        <taxon>Bacteria</taxon>
        <taxon>Pseudomonadati</taxon>
        <taxon>Pseudomonadota</taxon>
        <taxon>Gammaproteobacteria</taxon>
        <taxon>Lysobacterales</taxon>
        <taxon>Rhodanobacteraceae</taxon>
        <taxon>Dyella</taxon>
    </lineage>
</organism>
<dbReference type="SUPFAM" id="SSF48452">
    <property type="entry name" value="TPR-like"/>
    <property type="match status" value="1"/>
</dbReference>
<dbReference type="InterPro" id="IPR011990">
    <property type="entry name" value="TPR-like_helical_dom_sf"/>
</dbReference>
<name>A0ABV2JUL9_9GAMM</name>
<dbReference type="Gene3D" id="2.40.70.10">
    <property type="entry name" value="Acid Proteases"/>
    <property type="match status" value="2"/>
</dbReference>
<dbReference type="Pfam" id="PF13650">
    <property type="entry name" value="Asp_protease_2"/>
    <property type="match status" value="2"/>
</dbReference>
<evidence type="ECO:0000313" key="6">
    <source>
        <dbReference type="EMBL" id="MET3651985.1"/>
    </source>
</evidence>
<evidence type="ECO:0000256" key="4">
    <source>
        <dbReference type="PROSITE-ProRule" id="PRU00339"/>
    </source>
</evidence>
<dbReference type="SMART" id="SM00028">
    <property type="entry name" value="TPR"/>
    <property type="match status" value="5"/>
</dbReference>
<feature type="domain" description="Peptidase A2" evidence="5">
    <location>
        <begin position="39"/>
        <end position="118"/>
    </location>
</feature>